<reference evidence="4" key="1">
    <citation type="journal article" date="2020" name="New Phytol.">
        <title>Comparative genomics reveals dynamic genome evolution in host specialist ectomycorrhizal fungi.</title>
        <authorList>
            <person name="Lofgren L.A."/>
            <person name="Nguyen N.H."/>
            <person name="Vilgalys R."/>
            <person name="Ruytinx J."/>
            <person name="Liao H.L."/>
            <person name="Branco S."/>
            <person name="Kuo A."/>
            <person name="LaButti K."/>
            <person name="Lipzen A."/>
            <person name="Andreopoulos W."/>
            <person name="Pangilinan J."/>
            <person name="Riley R."/>
            <person name="Hundley H."/>
            <person name="Na H."/>
            <person name="Barry K."/>
            <person name="Grigoriev I.V."/>
            <person name="Stajich J.E."/>
            <person name="Kennedy P.G."/>
        </authorList>
    </citation>
    <scope>NUCLEOTIDE SEQUENCE</scope>
    <source>
        <strain evidence="4">FC423</strain>
    </source>
</reference>
<sequence>MAGSTLENDILQDILETRQTIYVGISGFTILVWDHIITSADEIELIWKHPKKTFIYLFLLNRYLTPLVFIVNLVAYTLPSWDHTSCRNFVRYEGATTAIGIEIAGLMMLLRVIAIYKHQWAAIAPAVFLMLAWIVVTAWLLSYGEPVHHLSDNIHSCSMVFNSGRIASASAWLPLLYDTYVFGLTLNRTLPSIRNKEAGHIIRTLFADGLLYYSVICTINLILTVMIIRAQQGVKNIAAQLELLLTVTMMSRITLNLKKQVFHKPGHRHLQPESVIMSTRNNDTHTPSGEVIVLSRLRSHSVSSAARVESSSHARSGSASSVVPPVRTITFSEDASISPTRPRLSTIDSTTDIDPTTLSRSSDSPVSEHVDRPSASSSDQRNTADIV</sequence>
<keyword evidence="2" id="KW-0472">Membrane</keyword>
<dbReference type="RefSeq" id="XP_041290164.1">
    <property type="nucleotide sequence ID" value="XM_041440591.1"/>
</dbReference>
<feature type="transmembrane region" description="Helical" evidence="2">
    <location>
        <begin position="95"/>
        <end position="113"/>
    </location>
</feature>
<keyword evidence="5" id="KW-1185">Reference proteome</keyword>
<evidence type="ECO:0000259" key="3">
    <source>
        <dbReference type="Pfam" id="PF20151"/>
    </source>
</evidence>
<dbReference type="EMBL" id="JABBWM010000048">
    <property type="protein sequence ID" value="KAG2102298.1"/>
    <property type="molecule type" value="Genomic_DNA"/>
</dbReference>
<feature type="compositionally biased region" description="Low complexity" evidence="1">
    <location>
        <begin position="344"/>
        <end position="359"/>
    </location>
</feature>
<dbReference type="GeneID" id="64702850"/>
<feature type="transmembrane region" description="Helical" evidence="2">
    <location>
        <begin position="120"/>
        <end position="141"/>
    </location>
</feature>
<feature type="transmembrane region" description="Helical" evidence="2">
    <location>
        <begin position="171"/>
        <end position="190"/>
    </location>
</feature>
<evidence type="ECO:0000313" key="4">
    <source>
        <dbReference type="EMBL" id="KAG2102298.1"/>
    </source>
</evidence>
<evidence type="ECO:0000256" key="2">
    <source>
        <dbReference type="SAM" id="Phobius"/>
    </source>
</evidence>
<comment type="caution">
    <text evidence="4">The sequence shown here is derived from an EMBL/GenBank/DDBJ whole genome shotgun (WGS) entry which is preliminary data.</text>
</comment>
<organism evidence="4 5">
    <name type="scientific">Suillus discolor</name>
    <dbReference type="NCBI Taxonomy" id="1912936"/>
    <lineage>
        <taxon>Eukaryota</taxon>
        <taxon>Fungi</taxon>
        <taxon>Dikarya</taxon>
        <taxon>Basidiomycota</taxon>
        <taxon>Agaricomycotina</taxon>
        <taxon>Agaricomycetes</taxon>
        <taxon>Agaricomycetidae</taxon>
        <taxon>Boletales</taxon>
        <taxon>Suillineae</taxon>
        <taxon>Suillaceae</taxon>
        <taxon>Suillus</taxon>
    </lineage>
</organism>
<dbReference type="Proteomes" id="UP000823399">
    <property type="component" value="Unassembled WGS sequence"/>
</dbReference>
<dbReference type="InterPro" id="IPR045340">
    <property type="entry name" value="DUF6533"/>
</dbReference>
<feature type="domain" description="DUF6533" evidence="3">
    <location>
        <begin position="22"/>
        <end position="67"/>
    </location>
</feature>
<keyword evidence="2" id="KW-1133">Transmembrane helix</keyword>
<feature type="region of interest" description="Disordered" evidence="1">
    <location>
        <begin position="333"/>
        <end position="387"/>
    </location>
</feature>
<feature type="compositionally biased region" description="Polar residues" evidence="1">
    <location>
        <begin position="374"/>
        <end position="387"/>
    </location>
</feature>
<protein>
    <recommendedName>
        <fullName evidence="3">DUF6533 domain-containing protein</fullName>
    </recommendedName>
</protein>
<accession>A0A9P7F330</accession>
<dbReference type="OrthoDB" id="3354157at2759"/>
<gene>
    <name evidence="4" type="ORF">F5147DRAFT_762593</name>
</gene>
<dbReference type="Pfam" id="PF20151">
    <property type="entry name" value="DUF6533"/>
    <property type="match status" value="1"/>
</dbReference>
<name>A0A9P7F330_9AGAM</name>
<feature type="transmembrane region" description="Helical" evidence="2">
    <location>
        <begin position="210"/>
        <end position="231"/>
    </location>
</feature>
<keyword evidence="2" id="KW-0812">Transmembrane</keyword>
<feature type="transmembrane region" description="Helical" evidence="2">
    <location>
        <begin position="54"/>
        <end position="75"/>
    </location>
</feature>
<evidence type="ECO:0000313" key="5">
    <source>
        <dbReference type="Proteomes" id="UP000823399"/>
    </source>
</evidence>
<dbReference type="AlphaFoldDB" id="A0A9P7F330"/>
<evidence type="ECO:0000256" key="1">
    <source>
        <dbReference type="SAM" id="MobiDB-lite"/>
    </source>
</evidence>
<proteinExistence type="predicted"/>